<sequence>MSQVTLSANRFRVLENLNWSPDGLCLLVGANGSGKTTTLDLLRFLRNFFERGQENAFLSIDGGHIRTRGLAEGEPVELEFAIGEIRWRLSLPLSDSGFTGTYGETLLRGDETILHTEMFSDYWLLGQTRIPRDGQRCGAALYWDRHEPESKWMQPLASALKGTRVYKSFSLNKVQHPDSRDHPIQFLHGTGINLWSVLNSWKGAPMMYGGQYEWVMTQARKAFPDLIGSIEFDRGLPYLFPPDSTDPADGLPPARAADGLLTGLLQLTAVAGAQRGALIAFDEIENQLHPHAIRKILGAMRERAEEHDLTIIITSHSPVVMNAFRREPDQFYVFEPGAARMPVALTDLHDEDWLSAFMLGDLYDRLEFAAPATLHAGDD</sequence>
<evidence type="ECO:0000313" key="2">
    <source>
        <dbReference type="EMBL" id="AUB82967.1"/>
    </source>
</evidence>
<feature type="domain" description="AAA+ ATPase" evidence="1">
    <location>
        <begin position="21"/>
        <end position="337"/>
    </location>
</feature>
<protein>
    <recommendedName>
        <fullName evidence="1">AAA+ ATPase domain-containing protein</fullName>
    </recommendedName>
</protein>
<dbReference type="RefSeq" id="WP_100920671.1">
    <property type="nucleotide sequence ID" value="NZ_CP020370.1"/>
</dbReference>
<gene>
    <name evidence="2" type="ORF">THSYN_19795</name>
</gene>
<dbReference type="AlphaFoldDB" id="A0A2K8UBQ8"/>
<dbReference type="GO" id="GO:0016887">
    <property type="term" value="F:ATP hydrolysis activity"/>
    <property type="evidence" value="ECO:0007669"/>
    <property type="project" value="InterPro"/>
</dbReference>
<dbReference type="PANTHER" id="PTHR43581">
    <property type="entry name" value="ATP/GTP PHOSPHATASE"/>
    <property type="match status" value="1"/>
</dbReference>
<dbReference type="Proteomes" id="UP000232638">
    <property type="component" value="Chromosome"/>
</dbReference>
<dbReference type="Gene3D" id="3.40.50.300">
    <property type="entry name" value="P-loop containing nucleotide triphosphate hydrolases"/>
    <property type="match status" value="2"/>
</dbReference>
<dbReference type="KEGG" id="tsy:THSYN_19795"/>
<dbReference type="InterPro" id="IPR051396">
    <property type="entry name" value="Bact_Antivir_Def_Nuclease"/>
</dbReference>
<proteinExistence type="predicted"/>
<dbReference type="Pfam" id="PF13304">
    <property type="entry name" value="AAA_21"/>
    <property type="match status" value="2"/>
</dbReference>
<reference evidence="2 3" key="1">
    <citation type="submission" date="2017-03" db="EMBL/GenBank/DDBJ databases">
        <title>Complete genome sequence of Candidatus 'Thiodictyon syntrophicum' sp. nov. strain Cad16T, a photolithoautotroph purple sulfur bacterium isolated from an alpine meromictic lake.</title>
        <authorList>
            <person name="Luedin S.M."/>
            <person name="Pothier J.F."/>
            <person name="Danza F."/>
            <person name="Storelli N."/>
            <person name="Wittwer M."/>
            <person name="Tonolla M."/>
        </authorList>
    </citation>
    <scope>NUCLEOTIDE SEQUENCE [LARGE SCALE GENOMIC DNA]</scope>
    <source>
        <strain evidence="2 3">Cad16T</strain>
    </source>
</reference>
<dbReference type="CDD" id="cd00267">
    <property type="entry name" value="ABC_ATPase"/>
    <property type="match status" value="2"/>
</dbReference>
<dbReference type="InterPro" id="IPR003593">
    <property type="entry name" value="AAA+_ATPase"/>
</dbReference>
<name>A0A2K8UBQ8_9GAMM</name>
<dbReference type="SMART" id="SM00382">
    <property type="entry name" value="AAA"/>
    <property type="match status" value="1"/>
</dbReference>
<organism evidence="2 3">
    <name type="scientific">Candidatus Thiodictyon syntrophicum</name>
    <dbReference type="NCBI Taxonomy" id="1166950"/>
    <lineage>
        <taxon>Bacteria</taxon>
        <taxon>Pseudomonadati</taxon>
        <taxon>Pseudomonadota</taxon>
        <taxon>Gammaproteobacteria</taxon>
        <taxon>Chromatiales</taxon>
        <taxon>Chromatiaceae</taxon>
        <taxon>Thiodictyon</taxon>
    </lineage>
</organism>
<dbReference type="EMBL" id="CP020370">
    <property type="protein sequence ID" value="AUB82967.1"/>
    <property type="molecule type" value="Genomic_DNA"/>
</dbReference>
<dbReference type="PANTHER" id="PTHR43581:SF2">
    <property type="entry name" value="EXCINUCLEASE ATPASE SUBUNIT"/>
    <property type="match status" value="1"/>
</dbReference>
<dbReference type="SUPFAM" id="SSF52540">
    <property type="entry name" value="P-loop containing nucleoside triphosphate hydrolases"/>
    <property type="match status" value="1"/>
</dbReference>
<dbReference type="InterPro" id="IPR027417">
    <property type="entry name" value="P-loop_NTPase"/>
</dbReference>
<dbReference type="OrthoDB" id="9809324at2"/>
<keyword evidence="3" id="KW-1185">Reference proteome</keyword>
<dbReference type="GO" id="GO:0005524">
    <property type="term" value="F:ATP binding"/>
    <property type="evidence" value="ECO:0007669"/>
    <property type="project" value="InterPro"/>
</dbReference>
<evidence type="ECO:0000259" key="1">
    <source>
        <dbReference type="SMART" id="SM00382"/>
    </source>
</evidence>
<evidence type="ECO:0000313" key="3">
    <source>
        <dbReference type="Proteomes" id="UP000232638"/>
    </source>
</evidence>
<accession>A0A2K8UBQ8</accession>
<dbReference type="InterPro" id="IPR003959">
    <property type="entry name" value="ATPase_AAA_core"/>
</dbReference>